<reference evidence="1" key="1">
    <citation type="journal article" date="2014" name="Front. Microbiol.">
        <title>High frequency of phylogenetically diverse reductive dehalogenase-homologous genes in deep subseafloor sedimentary metagenomes.</title>
        <authorList>
            <person name="Kawai M."/>
            <person name="Futagami T."/>
            <person name="Toyoda A."/>
            <person name="Takaki Y."/>
            <person name="Nishi S."/>
            <person name="Hori S."/>
            <person name="Arai W."/>
            <person name="Tsubouchi T."/>
            <person name="Morono Y."/>
            <person name="Uchiyama I."/>
            <person name="Ito T."/>
            <person name="Fujiyama A."/>
            <person name="Inagaki F."/>
            <person name="Takami H."/>
        </authorList>
    </citation>
    <scope>NUCLEOTIDE SEQUENCE</scope>
    <source>
        <strain evidence="1">Expedition CK06-06</strain>
    </source>
</reference>
<feature type="non-terminal residue" evidence="1">
    <location>
        <position position="43"/>
    </location>
</feature>
<dbReference type="EMBL" id="BARS01007451">
    <property type="protein sequence ID" value="GAF83272.1"/>
    <property type="molecule type" value="Genomic_DNA"/>
</dbReference>
<proteinExistence type="predicted"/>
<sequence>MSKNVMKESVELLKILIMGTYVPIVIVKVDEPVLKSSKIIFGG</sequence>
<name>X0T513_9ZZZZ</name>
<gene>
    <name evidence="1" type="ORF">S01H1_14340</name>
</gene>
<organism evidence="1">
    <name type="scientific">marine sediment metagenome</name>
    <dbReference type="NCBI Taxonomy" id="412755"/>
    <lineage>
        <taxon>unclassified sequences</taxon>
        <taxon>metagenomes</taxon>
        <taxon>ecological metagenomes</taxon>
    </lineage>
</organism>
<evidence type="ECO:0000313" key="1">
    <source>
        <dbReference type="EMBL" id="GAF83272.1"/>
    </source>
</evidence>
<protein>
    <submittedName>
        <fullName evidence="1">Uncharacterized protein</fullName>
    </submittedName>
</protein>
<accession>X0T513</accession>
<comment type="caution">
    <text evidence="1">The sequence shown here is derived from an EMBL/GenBank/DDBJ whole genome shotgun (WGS) entry which is preliminary data.</text>
</comment>
<dbReference type="AlphaFoldDB" id="X0T513"/>